<proteinExistence type="predicted"/>
<dbReference type="Proteomes" id="UP000693970">
    <property type="component" value="Unassembled WGS sequence"/>
</dbReference>
<comment type="caution">
    <text evidence="1">The sequence shown here is derived from an EMBL/GenBank/DDBJ whole genome shotgun (WGS) entry which is preliminary data.</text>
</comment>
<sequence>MLPAIKISRSKDSPYDTTCLHPQTIAGLAVIDFQPSFCESWATVDFVGLILLSQSGRRVLQENSLHILIIHLFIDSDLSSSLFTVRPVFDRNNLPRIP</sequence>
<reference evidence="1" key="2">
    <citation type="submission" date="2021-04" db="EMBL/GenBank/DDBJ databases">
        <authorList>
            <person name="Podell S."/>
        </authorList>
    </citation>
    <scope>NUCLEOTIDE SEQUENCE</scope>
    <source>
        <strain evidence="1">Hildebrandi</strain>
    </source>
</reference>
<dbReference type="AlphaFoldDB" id="A0A9K3PFX7"/>
<protein>
    <submittedName>
        <fullName evidence="1">Uncharacterized protein</fullName>
    </submittedName>
</protein>
<dbReference type="EMBL" id="JAGRRH010000021">
    <property type="protein sequence ID" value="KAG7345913.1"/>
    <property type="molecule type" value="Genomic_DNA"/>
</dbReference>
<evidence type="ECO:0000313" key="2">
    <source>
        <dbReference type="Proteomes" id="UP000693970"/>
    </source>
</evidence>
<reference evidence="1" key="1">
    <citation type="journal article" date="2021" name="Sci. Rep.">
        <title>Diploid genomic architecture of Nitzschia inconspicua, an elite biomass production diatom.</title>
        <authorList>
            <person name="Oliver A."/>
            <person name="Podell S."/>
            <person name="Pinowska A."/>
            <person name="Traller J.C."/>
            <person name="Smith S.R."/>
            <person name="McClure R."/>
            <person name="Beliaev A."/>
            <person name="Bohutskyi P."/>
            <person name="Hill E.A."/>
            <person name="Rabines A."/>
            <person name="Zheng H."/>
            <person name="Allen L.Z."/>
            <person name="Kuo A."/>
            <person name="Grigoriev I.V."/>
            <person name="Allen A.E."/>
            <person name="Hazlebeck D."/>
            <person name="Allen E.E."/>
        </authorList>
    </citation>
    <scope>NUCLEOTIDE SEQUENCE</scope>
    <source>
        <strain evidence="1">Hildebrandi</strain>
    </source>
</reference>
<keyword evidence="2" id="KW-1185">Reference proteome</keyword>
<accession>A0A9K3PFX7</accession>
<evidence type="ECO:0000313" key="1">
    <source>
        <dbReference type="EMBL" id="KAG7345913.1"/>
    </source>
</evidence>
<name>A0A9K3PFX7_9STRA</name>
<organism evidence="1 2">
    <name type="scientific">Nitzschia inconspicua</name>
    <dbReference type="NCBI Taxonomy" id="303405"/>
    <lineage>
        <taxon>Eukaryota</taxon>
        <taxon>Sar</taxon>
        <taxon>Stramenopiles</taxon>
        <taxon>Ochrophyta</taxon>
        <taxon>Bacillariophyta</taxon>
        <taxon>Bacillariophyceae</taxon>
        <taxon>Bacillariophycidae</taxon>
        <taxon>Bacillariales</taxon>
        <taxon>Bacillariaceae</taxon>
        <taxon>Nitzschia</taxon>
    </lineage>
</organism>
<gene>
    <name evidence="1" type="ORF">IV203_004980</name>
</gene>